<dbReference type="PANTHER" id="PTHR19842:SF0">
    <property type="entry name" value="TARGET OF RAPAMYCIN COMPLEX SUBUNIT LST8"/>
    <property type="match status" value="1"/>
</dbReference>
<protein>
    <recommendedName>
        <fullName evidence="3">Target of rapamycin complex subunit lst8</fullName>
        <shortName evidence="3">TORC subunit lst8</shortName>
    </recommendedName>
</protein>
<evidence type="ECO:0000256" key="3">
    <source>
        <dbReference type="RuleBase" id="RU369068"/>
    </source>
</evidence>
<gene>
    <name evidence="4" type="ORF">OBRU01_12914</name>
</gene>
<dbReference type="STRING" id="104452.A0A0L7L9B3"/>
<dbReference type="InterPro" id="IPR037588">
    <property type="entry name" value="MLST8"/>
</dbReference>
<dbReference type="AlphaFoldDB" id="A0A0L7L9B3"/>
<comment type="function">
    <text evidence="3">Subunit of TORC1 and TORC2, which regulate cell growth and survival in response to nutrient and hormonal signals.</text>
</comment>
<dbReference type="GO" id="GO:0005737">
    <property type="term" value="C:cytoplasm"/>
    <property type="evidence" value="ECO:0007669"/>
    <property type="project" value="UniProtKB-SubCell"/>
</dbReference>
<dbReference type="Proteomes" id="UP000037510">
    <property type="component" value="Unassembled WGS sequence"/>
</dbReference>
<comment type="similarity">
    <text evidence="1 3">Belongs to the WD repeat LST8 family.</text>
</comment>
<keyword evidence="5" id="KW-1185">Reference proteome</keyword>
<keyword evidence="2 3" id="KW-0853">WD repeat</keyword>
<proteinExistence type="inferred from homology"/>
<dbReference type="EMBL" id="JTDY01002167">
    <property type="protein sequence ID" value="KOB71970.1"/>
    <property type="molecule type" value="Genomic_DNA"/>
</dbReference>
<dbReference type="GO" id="GO:0031931">
    <property type="term" value="C:TORC1 complex"/>
    <property type="evidence" value="ECO:0007669"/>
    <property type="project" value="UniProtKB-UniRule"/>
</dbReference>
<dbReference type="Gene3D" id="2.130.10.10">
    <property type="entry name" value="YVTN repeat-like/Quinoprotein amine dehydrogenase"/>
    <property type="match status" value="2"/>
</dbReference>
<evidence type="ECO:0000256" key="2">
    <source>
        <dbReference type="PROSITE-ProRule" id="PRU00221"/>
    </source>
</evidence>
<feature type="repeat" description="WD" evidence="2">
    <location>
        <begin position="14"/>
        <end position="36"/>
    </location>
</feature>
<dbReference type="GO" id="GO:0031929">
    <property type="term" value="P:TOR signaling"/>
    <property type="evidence" value="ECO:0007669"/>
    <property type="project" value="UniProtKB-UniRule"/>
</dbReference>
<dbReference type="GO" id="GO:0031932">
    <property type="term" value="C:TORC2 complex"/>
    <property type="evidence" value="ECO:0007669"/>
    <property type="project" value="UniProtKB-UniRule"/>
</dbReference>
<keyword evidence="3" id="KW-0677">Repeat</keyword>
<sequence length="269" mass="30078">MAGDGAAGGSQVSLVTGGYDHTIKLWQAHSGVCLRTMQHPDSVRPSGVSSNIRCQKIFQVPAPVNAVMLHPDQSQIMVGDQSGIIHIWDLKTDQNEQLIPEAEASIQDIAIDPTGKMMAAVNNKGNCYVWSLGGDPPHPVPRKHIAAHTKYALRDWSLLQELRHDTQRWVWDAAFSIESRYLFTALCTHTKAWRTSDWSLRHDTQRWVWDAAFSIESRYLFTGLKTPTPIAGSSDSYARLWNVQKGTLEREYCGHQKAITALAFKDQAV</sequence>
<keyword evidence="3" id="KW-0963">Cytoplasm</keyword>
<feature type="repeat" description="WD" evidence="2">
    <location>
        <begin position="64"/>
        <end position="98"/>
    </location>
</feature>
<accession>A0A0L7L9B3</accession>
<dbReference type="PANTHER" id="PTHR19842">
    <property type="entry name" value="G BETA-LIKE PROTEIN GBL"/>
    <property type="match status" value="1"/>
</dbReference>
<dbReference type="InterPro" id="IPR036322">
    <property type="entry name" value="WD40_repeat_dom_sf"/>
</dbReference>
<reference evidence="4 5" key="1">
    <citation type="journal article" date="2015" name="Genome Biol. Evol.">
        <title>The genome of winter moth (Operophtera brumata) provides a genomic perspective on sexual dimorphism and phenology.</title>
        <authorList>
            <person name="Derks M.F."/>
            <person name="Smit S."/>
            <person name="Salis L."/>
            <person name="Schijlen E."/>
            <person name="Bossers A."/>
            <person name="Mateman C."/>
            <person name="Pijl A.S."/>
            <person name="de Ridder D."/>
            <person name="Groenen M.A."/>
            <person name="Visser M.E."/>
            <person name="Megens H.J."/>
        </authorList>
    </citation>
    <scope>NUCLEOTIDE SEQUENCE [LARGE SCALE GENOMIC DNA]</scope>
    <source>
        <strain evidence="4">WM2013NL</strain>
        <tissue evidence="4">Head and thorax</tissue>
    </source>
</reference>
<name>A0A0L7L9B3_OPEBR</name>
<dbReference type="InterPro" id="IPR015943">
    <property type="entry name" value="WD40/YVTN_repeat-like_dom_sf"/>
</dbReference>
<dbReference type="SUPFAM" id="SSF50978">
    <property type="entry name" value="WD40 repeat-like"/>
    <property type="match status" value="1"/>
</dbReference>
<comment type="caution">
    <text evidence="4">The sequence shown here is derived from an EMBL/GenBank/DDBJ whole genome shotgun (WGS) entry which is preliminary data.</text>
</comment>
<dbReference type="PROSITE" id="PS50082">
    <property type="entry name" value="WD_REPEATS_2"/>
    <property type="match status" value="2"/>
</dbReference>
<dbReference type="SMART" id="SM00320">
    <property type="entry name" value="WD40"/>
    <property type="match status" value="3"/>
</dbReference>
<organism evidence="4 5">
    <name type="scientific">Operophtera brumata</name>
    <name type="common">Winter moth</name>
    <name type="synonym">Phalaena brumata</name>
    <dbReference type="NCBI Taxonomy" id="104452"/>
    <lineage>
        <taxon>Eukaryota</taxon>
        <taxon>Metazoa</taxon>
        <taxon>Ecdysozoa</taxon>
        <taxon>Arthropoda</taxon>
        <taxon>Hexapoda</taxon>
        <taxon>Insecta</taxon>
        <taxon>Pterygota</taxon>
        <taxon>Neoptera</taxon>
        <taxon>Endopterygota</taxon>
        <taxon>Lepidoptera</taxon>
        <taxon>Glossata</taxon>
        <taxon>Ditrysia</taxon>
        <taxon>Geometroidea</taxon>
        <taxon>Geometridae</taxon>
        <taxon>Larentiinae</taxon>
        <taxon>Operophtera</taxon>
    </lineage>
</organism>
<dbReference type="InterPro" id="IPR001680">
    <property type="entry name" value="WD40_rpt"/>
</dbReference>
<dbReference type="Pfam" id="PF00400">
    <property type="entry name" value="WD40"/>
    <property type="match status" value="3"/>
</dbReference>
<evidence type="ECO:0000313" key="4">
    <source>
        <dbReference type="EMBL" id="KOB71970.1"/>
    </source>
</evidence>
<comment type="subunit">
    <text evidence="3">Part of TORC1 complex. Part of the TORC2 complex.</text>
</comment>
<evidence type="ECO:0000256" key="1">
    <source>
        <dbReference type="ARBA" id="ARBA00009890"/>
    </source>
</evidence>
<evidence type="ECO:0000313" key="5">
    <source>
        <dbReference type="Proteomes" id="UP000037510"/>
    </source>
</evidence>
<dbReference type="GO" id="GO:0032956">
    <property type="term" value="P:regulation of actin cytoskeleton organization"/>
    <property type="evidence" value="ECO:0007669"/>
    <property type="project" value="TreeGrafter"/>
</dbReference>
<comment type="subcellular location">
    <subcellularLocation>
        <location evidence="3">Cytoplasm</location>
    </subcellularLocation>
</comment>